<dbReference type="Pfam" id="PF04545">
    <property type="entry name" value="Sigma70_r4"/>
    <property type="match status" value="1"/>
</dbReference>
<keyword evidence="5" id="KW-0804">Transcription</keyword>
<reference evidence="8 9" key="1">
    <citation type="submission" date="2018-09" db="EMBL/GenBank/DDBJ databases">
        <title>Alcanivorax profundi sp. nov., isolated from 1000 m-depth seawater of the Mariana Trench.</title>
        <authorList>
            <person name="Liu J."/>
        </authorList>
    </citation>
    <scope>NUCLEOTIDE SEQUENCE [LARGE SCALE GENOMIC DNA]</scope>
    <source>
        <strain evidence="8 9">MTEO17</strain>
    </source>
</reference>
<feature type="domain" description="RNA polymerase sigma-70 region 4" evidence="7">
    <location>
        <begin position="128"/>
        <end position="176"/>
    </location>
</feature>
<dbReference type="Gene3D" id="1.10.1740.10">
    <property type="match status" value="1"/>
</dbReference>
<proteinExistence type="inferred from homology"/>
<dbReference type="PANTHER" id="PTHR43133">
    <property type="entry name" value="RNA POLYMERASE ECF-TYPE SIGMA FACTO"/>
    <property type="match status" value="1"/>
</dbReference>
<evidence type="ECO:0000256" key="4">
    <source>
        <dbReference type="ARBA" id="ARBA00023125"/>
    </source>
</evidence>
<evidence type="ECO:0000256" key="1">
    <source>
        <dbReference type="ARBA" id="ARBA00010641"/>
    </source>
</evidence>
<dbReference type="Pfam" id="PF04542">
    <property type="entry name" value="Sigma70_r2"/>
    <property type="match status" value="1"/>
</dbReference>
<keyword evidence="3" id="KW-0731">Sigma factor</keyword>
<dbReference type="Gene3D" id="1.10.10.10">
    <property type="entry name" value="Winged helix-like DNA-binding domain superfamily/Winged helix DNA-binding domain"/>
    <property type="match status" value="1"/>
</dbReference>
<dbReference type="GO" id="GO:0006352">
    <property type="term" value="P:DNA-templated transcription initiation"/>
    <property type="evidence" value="ECO:0007669"/>
    <property type="project" value="InterPro"/>
</dbReference>
<keyword evidence="2" id="KW-0805">Transcription regulation</keyword>
<gene>
    <name evidence="8" type="ORF">D4A39_14155</name>
</gene>
<dbReference type="InterPro" id="IPR014284">
    <property type="entry name" value="RNA_pol_sigma-70_dom"/>
</dbReference>
<dbReference type="InterPro" id="IPR007627">
    <property type="entry name" value="RNA_pol_sigma70_r2"/>
</dbReference>
<dbReference type="InterPro" id="IPR007630">
    <property type="entry name" value="RNA_pol_sigma70_r4"/>
</dbReference>
<dbReference type="Proteomes" id="UP000283734">
    <property type="component" value="Unassembled WGS sequence"/>
</dbReference>
<evidence type="ECO:0000256" key="3">
    <source>
        <dbReference type="ARBA" id="ARBA00023082"/>
    </source>
</evidence>
<dbReference type="InterPro" id="IPR013325">
    <property type="entry name" value="RNA_pol_sigma_r2"/>
</dbReference>
<dbReference type="GO" id="GO:0016987">
    <property type="term" value="F:sigma factor activity"/>
    <property type="evidence" value="ECO:0007669"/>
    <property type="project" value="UniProtKB-KW"/>
</dbReference>
<keyword evidence="9" id="KW-1185">Reference proteome</keyword>
<sequence length="181" mass="20812">MDCDNQRLVTLLAKSAQGDRQSFASLYQQTSAAIYGMCVHLLRNTDEAQDVLQETYIQVWHHAGEYHADRGTPITWMMSIGRYRCLDALRRRRHHVDFQPVESIQESDAPGPMQMADAQSERQRLSDCLKDLDERYRSTIEMAYYRGFTHQELAMAMGQPLGTTKSLVRRGLLVLRRCLGS</sequence>
<evidence type="ECO:0000256" key="5">
    <source>
        <dbReference type="ARBA" id="ARBA00023163"/>
    </source>
</evidence>
<dbReference type="NCBIfam" id="TIGR02937">
    <property type="entry name" value="sigma70-ECF"/>
    <property type="match status" value="1"/>
</dbReference>
<dbReference type="RefSeq" id="WP_022985402.1">
    <property type="nucleotide sequence ID" value="NZ_QYYA01000005.1"/>
</dbReference>
<dbReference type="CDD" id="cd06171">
    <property type="entry name" value="Sigma70_r4"/>
    <property type="match status" value="1"/>
</dbReference>
<evidence type="ECO:0000259" key="6">
    <source>
        <dbReference type="Pfam" id="PF04542"/>
    </source>
</evidence>
<name>A0A418XUN1_9GAMM</name>
<dbReference type="EMBL" id="QYYA01000005">
    <property type="protein sequence ID" value="RJG16398.1"/>
    <property type="molecule type" value="Genomic_DNA"/>
</dbReference>
<dbReference type="SUPFAM" id="SSF88946">
    <property type="entry name" value="Sigma2 domain of RNA polymerase sigma factors"/>
    <property type="match status" value="1"/>
</dbReference>
<dbReference type="InterPro" id="IPR013324">
    <property type="entry name" value="RNA_pol_sigma_r3/r4-like"/>
</dbReference>
<evidence type="ECO:0000256" key="2">
    <source>
        <dbReference type="ARBA" id="ARBA00023015"/>
    </source>
</evidence>
<protein>
    <submittedName>
        <fullName evidence="8">Sigma-70 family RNA polymerase sigma factor</fullName>
    </submittedName>
</protein>
<organism evidence="8 9">
    <name type="scientific">Alcanivorax profundi</name>
    <dbReference type="NCBI Taxonomy" id="2338368"/>
    <lineage>
        <taxon>Bacteria</taxon>
        <taxon>Pseudomonadati</taxon>
        <taxon>Pseudomonadota</taxon>
        <taxon>Gammaproteobacteria</taxon>
        <taxon>Oceanospirillales</taxon>
        <taxon>Alcanivoracaceae</taxon>
        <taxon>Alcanivorax</taxon>
    </lineage>
</organism>
<dbReference type="GO" id="GO:0003677">
    <property type="term" value="F:DNA binding"/>
    <property type="evidence" value="ECO:0007669"/>
    <property type="project" value="UniProtKB-KW"/>
</dbReference>
<keyword evidence="4" id="KW-0238">DNA-binding</keyword>
<evidence type="ECO:0000313" key="8">
    <source>
        <dbReference type="EMBL" id="RJG16398.1"/>
    </source>
</evidence>
<evidence type="ECO:0000313" key="9">
    <source>
        <dbReference type="Proteomes" id="UP000283734"/>
    </source>
</evidence>
<comment type="caution">
    <text evidence="8">The sequence shown here is derived from an EMBL/GenBank/DDBJ whole genome shotgun (WGS) entry which is preliminary data.</text>
</comment>
<dbReference type="InterPro" id="IPR036388">
    <property type="entry name" value="WH-like_DNA-bd_sf"/>
</dbReference>
<dbReference type="AlphaFoldDB" id="A0A418XUN1"/>
<feature type="domain" description="RNA polymerase sigma-70 region 2" evidence="6">
    <location>
        <begin position="26"/>
        <end position="93"/>
    </location>
</feature>
<dbReference type="InterPro" id="IPR039425">
    <property type="entry name" value="RNA_pol_sigma-70-like"/>
</dbReference>
<accession>A0A418XUN1</accession>
<dbReference type="OrthoDB" id="9784272at2"/>
<comment type="similarity">
    <text evidence="1">Belongs to the sigma-70 factor family. ECF subfamily.</text>
</comment>
<dbReference type="SUPFAM" id="SSF88659">
    <property type="entry name" value="Sigma3 and sigma4 domains of RNA polymerase sigma factors"/>
    <property type="match status" value="1"/>
</dbReference>
<dbReference type="PANTHER" id="PTHR43133:SF62">
    <property type="entry name" value="RNA POLYMERASE SIGMA FACTOR SIGZ"/>
    <property type="match status" value="1"/>
</dbReference>
<evidence type="ECO:0000259" key="7">
    <source>
        <dbReference type="Pfam" id="PF04545"/>
    </source>
</evidence>